<dbReference type="RefSeq" id="WP_157990909.1">
    <property type="nucleotide sequence ID" value="NZ_LR217737.1"/>
</dbReference>
<evidence type="ECO:0000313" key="8">
    <source>
        <dbReference type="Proteomes" id="UP000294289"/>
    </source>
</evidence>
<dbReference type="AlphaFoldDB" id="A0A803FT61"/>
<evidence type="ECO:0000256" key="2">
    <source>
        <dbReference type="ARBA" id="ARBA00022692"/>
    </source>
</evidence>
<name>A0A803FT61_9GAMM</name>
<accession>A0A803FT61</accession>
<evidence type="ECO:0000256" key="4">
    <source>
        <dbReference type="ARBA" id="ARBA00023136"/>
    </source>
</evidence>
<dbReference type="PANTHER" id="PTHR36985:SF1">
    <property type="entry name" value="TRANSLOCATION AND ASSEMBLY MODULE SUBUNIT TAMB"/>
    <property type="match status" value="1"/>
</dbReference>
<feature type="transmembrane region" description="Helical" evidence="5">
    <location>
        <begin position="7"/>
        <end position="26"/>
    </location>
</feature>
<dbReference type="GO" id="GO:0009306">
    <property type="term" value="P:protein secretion"/>
    <property type="evidence" value="ECO:0007669"/>
    <property type="project" value="InterPro"/>
</dbReference>
<feature type="domain" description="Translocation and assembly module TamB C-terminal" evidence="6">
    <location>
        <begin position="924"/>
        <end position="1258"/>
    </location>
</feature>
<dbReference type="InterPro" id="IPR007452">
    <property type="entry name" value="TamB_C"/>
</dbReference>
<evidence type="ECO:0000313" key="7">
    <source>
        <dbReference type="EMBL" id="VFP87748.1"/>
    </source>
</evidence>
<reference evidence="7 8" key="1">
    <citation type="submission" date="2019-02" db="EMBL/GenBank/DDBJ databases">
        <authorList>
            <person name="Manzano-Marin A."/>
            <person name="Manzano-Marin A."/>
        </authorList>
    </citation>
    <scope>NUCLEOTIDE SEQUENCE [LARGE SCALE GENOMIC DNA]</scope>
    <source>
        <strain evidence="7 8">ErCipiceae</strain>
    </source>
</reference>
<keyword evidence="2 5" id="KW-0812">Transmembrane</keyword>
<organism evidence="7 8">
    <name type="scientific">Candidatus Erwinia haradaeae</name>
    <dbReference type="NCBI Taxonomy" id="1922217"/>
    <lineage>
        <taxon>Bacteria</taxon>
        <taxon>Pseudomonadati</taxon>
        <taxon>Pseudomonadota</taxon>
        <taxon>Gammaproteobacteria</taxon>
        <taxon>Enterobacterales</taxon>
        <taxon>Erwiniaceae</taxon>
        <taxon>Erwinia</taxon>
    </lineage>
</organism>
<dbReference type="Proteomes" id="UP000294289">
    <property type="component" value="Chromosome"/>
</dbReference>
<evidence type="ECO:0000256" key="5">
    <source>
        <dbReference type="SAM" id="Phobius"/>
    </source>
</evidence>
<comment type="subcellular location">
    <subcellularLocation>
        <location evidence="1">Membrane</location>
        <topology evidence="1">Single-pass membrane protein</topology>
    </subcellularLocation>
</comment>
<dbReference type="Pfam" id="PF04357">
    <property type="entry name" value="TamB"/>
    <property type="match status" value="1"/>
</dbReference>
<keyword evidence="3 5" id="KW-1133">Transmembrane helix</keyword>
<dbReference type="GO" id="GO:0005886">
    <property type="term" value="C:plasma membrane"/>
    <property type="evidence" value="ECO:0007669"/>
    <property type="project" value="InterPro"/>
</dbReference>
<evidence type="ECO:0000259" key="6">
    <source>
        <dbReference type="Pfam" id="PF04357"/>
    </source>
</evidence>
<evidence type="ECO:0000256" key="3">
    <source>
        <dbReference type="ARBA" id="ARBA00022989"/>
    </source>
</evidence>
<dbReference type="PANTHER" id="PTHR36985">
    <property type="entry name" value="TRANSLOCATION AND ASSEMBLY MODULE SUBUNIT TAMB"/>
    <property type="match status" value="1"/>
</dbReference>
<proteinExistence type="predicted"/>
<protein>
    <submittedName>
        <fullName evidence="7">Translocation and assembly module subunit TamB</fullName>
    </submittedName>
</protein>
<dbReference type="EMBL" id="LR217737">
    <property type="protein sequence ID" value="VFP87748.1"/>
    <property type="molecule type" value="Genomic_DNA"/>
</dbReference>
<dbReference type="OrthoDB" id="5555605at2"/>
<sequence length="1272" mass="144443">MKLWKQGLIYILILILILFIFIIFLINTNSGTHLTLSIAKYCLPNLTIQTINGSFNNLTLTNIHYITSTIEVNLDELHLELPLTSLLHRRLYFNNLTIKNVKIVAKKTSTCFRSNSYLQKIDHKTKIKYIKSLILNRLNLYNINLVINNTAMLLTSFTGGVIWQDNKLTLTPAYIDGLTIILPEIKKQISNHEKKEQQIKNIKKFFLSFSNISQSMLNKPILPYLPELSLPVNIDIVQLISKKIEITGAYNISINYLLIQVQSKSKQLYLKQLKIDSSYGSLTSEGKINLIDTWPLRFILNGNLTTSTLKNQKIKIIIDGNLYRSIKLMLNLSGPIPILINLNIQPSIVGLPFYMTLESPKIYWPIANIQKVQANEVNLVFRGKIVDYTVELQTSLVGNHIPPILLSLRGRGNNQQFILNQLHLITLEGVINLTGWMNWNKTISWHSHLTLSGINIPYQYPKLKSKVMGTVTTSGYLHNNSWKIRLMDLNLNLKGQILDQPLIIHGSLSIHKPNFWNVHNVQLMFGKNEINLHGFLSEQLHLDLKIDGRHLNNTLPGLSGSVWGSFRARGNLEKPKLFTKITAKDLQWDKIYIGHLDIDSILTRNNIIQGNCNILLERIKKNNILIHLLQLKVKGTSTEHQLNLNLQAQPFSWNIAIHGSFDLLEKTWRGVVKDNFLSTPSEVWNLTRSITINYFYKTNTLNLVPDCWNRLKSKLFIPTIVQNKPSVYTNIDINHFNLSILNAFIKNKTKLIGEINGSISLIWNINTGFQAGKLILQGQKIQIHHQVHIKNTLTILDKMTVEAELKNNCTHLQWLIELTNHANIKGDIHISNLNGQQKLSGIFNTNHLSIEVLNTILNIDENICGIVNTNLHLSGNLHSPQIFGDLKLKNINLDSRDMPIQIQTANIAIFFNGNKSSIEGIIQTTKGDIIVNGHSTWNNLSNWYTYITVKGEKIRVIVPPTLHMDISPQLVFEKTPNLMTLMGHINIPWAHILIQNKPRDTINTSSDEILLDNNLQPLKPKLINIPITSNITIHLGKNVTLTAYGLQAFLNGDLKILKDDHSTSLTGQIDIPSGRFYAYTQDLTIRKGMLQFSKLLDQPYLYIEAIRSPKTTKDNITVGVRVTGLASDPKIEVFSEPKQTQQETISYLLHGQQLSTLNSENKSLTSVLVGLGLAQSEKIINQIGRTLKINHLALNTMGIGNKQKIEVSANILPNLEIKYGIGIFDPLSIFTVRYHLMPKLYIEAVASMDQDIGMLYQFNLQTEDYNQNINPY</sequence>
<evidence type="ECO:0000256" key="1">
    <source>
        <dbReference type="ARBA" id="ARBA00004167"/>
    </source>
</evidence>
<dbReference type="GO" id="GO:0097347">
    <property type="term" value="C:TAM protein secretion complex"/>
    <property type="evidence" value="ECO:0007669"/>
    <property type="project" value="TreeGrafter"/>
</dbReference>
<gene>
    <name evidence="7" type="primary">tamB</name>
    <name evidence="7" type="ORF">ERCIPICE3303_225</name>
</gene>
<keyword evidence="4 5" id="KW-0472">Membrane</keyword>